<dbReference type="Proteomes" id="UP000008281">
    <property type="component" value="Unassembled WGS sequence"/>
</dbReference>
<keyword evidence="4" id="KW-1185">Reference proteome</keyword>
<dbReference type="InParanoid" id="E3MED1"/>
<evidence type="ECO:0000259" key="2">
    <source>
        <dbReference type="Pfam" id="PF00567"/>
    </source>
</evidence>
<evidence type="ECO:0000313" key="4">
    <source>
        <dbReference type="Proteomes" id="UP000008281"/>
    </source>
</evidence>
<dbReference type="AlphaFoldDB" id="E3MED1"/>
<feature type="compositionally biased region" description="Polar residues" evidence="1">
    <location>
        <begin position="356"/>
        <end position="370"/>
    </location>
</feature>
<dbReference type="SUPFAM" id="SSF63748">
    <property type="entry name" value="Tudor/PWWP/MBT"/>
    <property type="match status" value="1"/>
</dbReference>
<feature type="compositionally biased region" description="Basic and acidic residues" evidence="1">
    <location>
        <begin position="386"/>
        <end position="399"/>
    </location>
</feature>
<dbReference type="HOGENOM" id="CLU_410071_0_0_1"/>
<dbReference type="EMBL" id="DS268438">
    <property type="protein sequence ID" value="EFO99474.1"/>
    <property type="molecule type" value="Genomic_DNA"/>
</dbReference>
<name>E3MED1_CAERE</name>
<proteinExistence type="predicted"/>
<evidence type="ECO:0000313" key="3">
    <source>
        <dbReference type="EMBL" id="EFO99474.1"/>
    </source>
</evidence>
<dbReference type="InterPro" id="IPR002999">
    <property type="entry name" value="Tudor"/>
</dbReference>
<feature type="region of interest" description="Disordered" evidence="1">
    <location>
        <begin position="350"/>
        <end position="447"/>
    </location>
</feature>
<evidence type="ECO:0000256" key="1">
    <source>
        <dbReference type="SAM" id="MobiDB-lite"/>
    </source>
</evidence>
<sequence>MVKKGSASRNLNGGNSRGSNNNRRNQGNRPNGQQNGQGQNGKNQKNTPHRENQGNDNRNGPGYGRGQVNAPRQGNTENGNRDHYGYGREPMNGANRPVIRDENRPLHRNPLPPPSPLYDNEYDDIVEGVNPIVYPSRLRTTGSLNHELSHNSRPSHPQLFSMDSVPRSEDSNTQPVRFSPRTLVQSPMTLSTSVRTLFDKDVESSSERRNVKSSFPDWNLSDDSTRYDRCHHFPKDPKDGVSHLEYESQLQMPRFRRHSPVPLDFNEDPPASSGTFDRQSNLPIVGVSRMEEEKLAIIIKYLLSESKLPVRDEYHASRRNSILPRNRNGGVNHLESEAQLQAICYRARSPPPLQFNEDQPSSSENITRHANSSREDSTRYSHPHHIAIEKKDGAKHLKNDSQLPTPRFRPRSPPALQFNEDQGTSSGIVDRHTHSSGNPVPKIQSDFSRLSLEKAESQGNRRRHPFVVTFKGSVAPEFFEKHTSSLCSVTISVTGCKTGRFAAFPTDTITEFNEMNERIQEAMEYLKAIPPKISGELWQPGIGCIVRCSQNGWSRGMIVERKPDQEFLVYKMDLAVFRKVPLSDIWPLLPEFNDIAAFAANCCSGESETGKFIDGKEQIEKWGQSKIFVKFLDKKMRSNIIPRYKVEVFIETERGQIESLQRLSGQRNVE</sequence>
<dbReference type="Pfam" id="PF00567">
    <property type="entry name" value="TUDOR"/>
    <property type="match status" value="1"/>
</dbReference>
<reference evidence="3" key="1">
    <citation type="submission" date="2007-07" db="EMBL/GenBank/DDBJ databases">
        <title>PCAP assembly of the Caenorhabditis remanei genome.</title>
        <authorList>
            <consortium name="The Caenorhabditis remanei Sequencing Consortium"/>
            <person name="Wilson R.K."/>
        </authorList>
    </citation>
    <scope>NUCLEOTIDE SEQUENCE [LARGE SCALE GENOMIC DNA]</scope>
    <source>
        <strain evidence="3">PB4641</strain>
    </source>
</reference>
<feature type="compositionally biased region" description="Polar residues" evidence="1">
    <location>
        <begin position="146"/>
        <end position="155"/>
    </location>
</feature>
<feature type="region of interest" description="Disordered" evidence="1">
    <location>
        <begin position="146"/>
        <end position="175"/>
    </location>
</feature>
<dbReference type="Gene3D" id="2.30.30.140">
    <property type="match status" value="1"/>
</dbReference>
<feature type="domain" description="Tudor" evidence="2">
    <location>
        <begin position="485"/>
        <end position="603"/>
    </location>
</feature>
<protein>
    <recommendedName>
        <fullName evidence="2">Tudor domain-containing protein</fullName>
    </recommendedName>
</protein>
<organism evidence="4">
    <name type="scientific">Caenorhabditis remanei</name>
    <name type="common">Caenorhabditis vulgaris</name>
    <dbReference type="NCBI Taxonomy" id="31234"/>
    <lineage>
        <taxon>Eukaryota</taxon>
        <taxon>Metazoa</taxon>
        <taxon>Ecdysozoa</taxon>
        <taxon>Nematoda</taxon>
        <taxon>Chromadorea</taxon>
        <taxon>Rhabditida</taxon>
        <taxon>Rhabditina</taxon>
        <taxon>Rhabditomorpha</taxon>
        <taxon>Rhabditoidea</taxon>
        <taxon>Rhabditidae</taxon>
        <taxon>Peloderinae</taxon>
        <taxon>Caenorhabditis</taxon>
    </lineage>
</organism>
<feature type="region of interest" description="Disordered" evidence="1">
    <location>
        <begin position="1"/>
        <end position="122"/>
    </location>
</feature>
<gene>
    <name evidence="3" type="ORF">CRE_22374</name>
</gene>
<feature type="compositionally biased region" description="Low complexity" evidence="1">
    <location>
        <begin position="9"/>
        <end position="46"/>
    </location>
</feature>
<accession>E3MED1</accession>